<accession>A0A3Q9RH94</accession>
<dbReference type="KEGG" id="pasa:BAOM_0935"/>
<dbReference type="AlphaFoldDB" id="A0A3Q9RH94"/>
<evidence type="ECO:0000313" key="1">
    <source>
        <dbReference type="EMBL" id="AZV41546.1"/>
    </source>
</evidence>
<reference evidence="1 2" key="1">
    <citation type="submission" date="2018-01" db="EMBL/GenBank/DDBJ databases">
        <title>Bacillus asahii Genome sequencing and assembly.</title>
        <authorList>
            <person name="Jiang H."/>
            <person name="Feng Y."/>
            <person name="Zhao F."/>
            <person name="Lin X."/>
        </authorList>
    </citation>
    <scope>NUCLEOTIDE SEQUENCE [LARGE SCALE GENOMIC DNA]</scope>
    <source>
        <strain evidence="1 2">OM18</strain>
    </source>
</reference>
<sequence length="202" mass="23612">MLEQNEQRGKIMKLTLATNEEINMLHLKFKKFNTDLLEEPRKMYPFIGIMDVFNRVLTEEEASELLGRSHNLKHGTKFVSTFTQLFHMEDNEVYVHIYKKGFIQNKKVFKFILASLNRAEASLFRKLFSTNKGIYKIGDVEALIFLTKLSVNELHFSNFFFPSLDTVIIGSYELSFPVYSKTSIGFKKCKEIVEENGLFIRQ</sequence>
<evidence type="ECO:0000313" key="2">
    <source>
        <dbReference type="Proteomes" id="UP000283095"/>
    </source>
</evidence>
<gene>
    <name evidence="1" type="ORF">BAOM_0935</name>
</gene>
<dbReference type="Proteomes" id="UP000283095">
    <property type="component" value="Chromosome"/>
</dbReference>
<protein>
    <submittedName>
        <fullName evidence="1">Uncharacterized protein</fullName>
    </submittedName>
</protein>
<name>A0A3Q9RH94_9BACI</name>
<organism evidence="1 2">
    <name type="scientific">Peribacillus asahii</name>
    <dbReference type="NCBI Taxonomy" id="228899"/>
    <lineage>
        <taxon>Bacteria</taxon>
        <taxon>Bacillati</taxon>
        <taxon>Bacillota</taxon>
        <taxon>Bacilli</taxon>
        <taxon>Bacillales</taxon>
        <taxon>Bacillaceae</taxon>
        <taxon>Peribacillus</taxon>
    </lineage>
</organism>
<dbReference type="EMBL" id="CP026095">
    <property type="protein sequence ID" value="AZV41546.1"/>
    <property type="molecule type" value="Genomic_DNA"/>
</dbReference>
<proteinExistence type="predicted"/>